<reference evidence="2 3" key="1">
    <citation type="journal article" date="2007" name="J. Bacteriol.">
        <title>Whole-genome analysis of the methyl tert-butyl ether-degrading beta-proteobacterium Methylibium petroleiphilum PM1.</title>
        <authorList>
            <person name="Kane S.R."/>
            <person name="Chakicherla A.Y."/>
            <person name="Chain P.S.G."/>
            <person name="Schmidt R."/>
            <person name="Shin M.W."/>
            <person name="Legler T.C."/>
            <person name="Scow K.M."/>
            <person name="Larimer F.W."/>
            <person name="Lucas S.M."/>
            <person name="Richardson P.M."/>
            <person name="Hristova K.R."/>
        </authorList>
    </citation>
    <scope>NUCLEOTIDE SEQUENCE [LARGE SCALE GENOMIC DNA]</scope>
    <source>
        <strain evidence="3">ATCC BAA-1232 / LMG 22953 / PM1</strain>
    </source>
</reference>
<dbReference type="InterPro" id="IPR011969">
    <property type="entry name" value="Clan_AA_Asp_peptidase_C"/>
</dbReference>
<dbReference type="Proteomes" id="UP000000366">
    <property type="component" value="Chromosome"/>
</dbReference>
<dbReference type="GO" id="GO:0006508">
    <property type="term" value="P:proteolysis"/>
    <property type="evidence" value="ECO:0007669"/>
    <property type="project" value="InterPro"/>
</dbReference>
<evidence type="ECO:0000313" key="3">
    <source>
        <dbReference type="Proteomes" id="UP000000366"/>
    </source>
</evidence>
<dbReference type="PROSITE" id="PS00141">
    <property type="entry name" value="ASP_PROTEASE"/>
    <property type="match status" value="1"/>
</dbReference>
<keyword evidence="1" id="KW-0732">Signal</keyword>
<evidence type="ECO:0000256" key="1">
    <source>
        <dbReference type="SAM" id="SignalP"/>
    </source>
</evidence>
<dbReference type="RefSeq" id="WP_011830616.1">
    <property type="nucleotide sequence ID" value="NC_008825.1"/>
</dbReference>
<dbReference type="CDD" id="cd05483">
    <property type="entry name" value="retropepsin_like_bacteria"/>
    <property type="match status" value="1"/>
</dbReference>
<dbReference type="Gene3D" id="2.40.70.10">
    <property type="entry name" value="Acid Proteases"/>
    <property type="match status" value="1"/>
</dbReference>
<dbReference type="InterPro" id="IPR021109">
    <property type="entry name" value="Peptidase_aspartic_dom_sf"/>
</dbReference>
<dbReference type="SUPFAM" id="SSF50630">
    <property type="entry name" value="Acid proteases"/>
    <property type="match status" value="1"/>
</dbReference>
<dbReference type="InterPro" id="IPR001969">
    <property type="entry name" value="Aspartic_peptidase_AS"/>
</dbReference>
<dbReference type="STRING" id="420662.Mpe_A3040"/>
<dbReference type="AlphaFoldDB" id="A2SKA4"/>
<sequence>MRAALLSAVLILAAAGAAAQQPSRRVALSGSMGSRALLVIDGDAPRAVAVGSTVQGVKLLSVNEAQAVVEIDGRRQTLRLGEAAVNLGGAASAGSGTQITLSSDANGHFQAQGQINGRGVLFLVDTGATMISMGQDEAERLGLAYKNGERIGLRTANGNTVGYRISLNTVRVGDVEVHNVAAVVQPQPMPFILLGNSFLTRFQMKRENDTLLLQRRY</sequence>
<dbReference type="NCBIfam" id="TIGR02281">
    <property type="entry name" value="clan_AA_DTGA"/>
    <property type="match status" value="1"/>
</dbReference>
<dbReference type="HOGENOM" id="CLU_104576_0_0_4"/>
<accession>A2SKA4</accession>
<dbReference type="Pfam" id="PF13975">
    <property type="entry name" value="gag-asp_proteas"/>
    <property type="match status" value="1"/>
</dbReference>
<gene>
    <name evidence="2" type="ordered locus">Mpe_A3040</name>
</gene>
<dbReference type="eggNOG" id="COG3577">
    <property type="taxonomic scope" value="Bacteria"/>
</dbReference>
<protein>
    <submittedName>
        <fullName evidence="2">Predicted peptidase aspartic family</fullName>
    </submittedName>
</protein>
<feature type="chain" id="PRO_5002645873" evidence="1">
    <location>
        <begin position="20"/>
        <end position="217"/>
    </location>
</feature>
<dbReference type="EMBL" id="CP000555">
    <property type="protein sequence ID" value="ABM95993.1"/>
    <property type="molecule type" value="Genomic_DNA"/>
</dbReference>
<name>A2SKA4_METPP</name>
<dbReference type="InterPro" id="IPR034122">
    <property type="entry name" value="Retropepsin-like_bacterial"/>
</dbReference>
<dbReference type="KEGG" id="mpt:Mpe_A3040"/>
<organism evidence="2 3">
    <name type="scientific">Methylibium petroleiphilum (strain ATCC BAA-1232 / LMG 22953 / PM1)</name>
    <dbReference type="NCBI Taxonomy" id="420662"/>
    <lineage>
        <taxon>Bacteria</taxon>
        <taxon>Pseudomonadati</taxon>
        <taxon>Pseudomonadota</taxon>
        <taxon>Betaproteobacteria</taxon>
        <taxon>Burkholderiales</taxon>
        <taxon>Sphaerotilaceae</taxon>
        <taxon>Methylibium</taxon>
    </lineage>
</organism>
<proteinExistence type="predicted"/>
<keyword evidence="3" id="KW-1185">Reference proteome</keyword>
<feature type="signal peptide" evidence="1">
    <location>
        <begin position="1"/>
        <end position="19"/>
    </location>
</feature>
<dbReference type="GO" id="GO:0004190">
    <property type="term" value="F:aspartic-type endopeptidase activity"/>
    <property type="evidence" value="ECO:0007669"/>
    <property type="project" value="InterPro"/>
</dbReference>
<evidence type="ECO:0000313" key="2">
    <source>
        <dbReference type="EMBL" id="ABM95993.1"/>
    </source>
</evidence>